<evidence type="ECO:0000313" key="3">
    <source>
        <dbReference type="Proteomes" id="UP001043456"/>
    </source>
</evidence>
<dbReference type="OrthoDB" id="4062651at2759"/>
<dbReference type="RefSeq" id="XP_043155677.1">
    <property type="nucleotide sequence ID" value="XM_043299742.1"/>
</dbReference>
<comment type="caution">
    <text evidence="2">The sequence shown here is derived from an EMBL/GenBank/DDBJ whole genome shotgun (WGS) entry which is preliminary data.</text>
</comment>
<dbReference type="PROSITE" id="PS50011">
    <property type="entry name" value="PROTEIN_KINASE_DOM"/>
    <property type="match status" value="1"/>
</dbReference>
<sequence>MTSLTNDSRPLPDRPNPRSKAMFVFLRLASASPQAYTALYDIGPFWFSGTSTDTQLNVYVSDKHYQIELSASNFEDSPTLLSEYLRHIERVDPENFKADEEEEESGDPLEDLHEWALTPFLPVFQTVFPLDRTRKYTLKDWLSAETLRYTLVIVEGKLSPSKLDPLEGRSIGASFAPSERAIYSAFPIYRPDEVRLPIDEDSRGLPAIPHKVFVSGHVQFFKLVFPGDVNSTLREFNAYTKIRSAGLDSSVRTSKLDGVVEDNGRVIGLLLSYIDSKVGTLLCVGKDPAYSSFRQKWLDQISHSLNSLHAHNILWGDAKPDNVLIDTNNDAYLIDFGGGYTVPWADGKNENKIEGDKEAFEKIRDFLLKEDDPPHSSHLP</sequence>
<organism evidence="2 3">
    <name type="scientific">Aspergillus pseudoviridinutans</name>
    <dbReference type="NCBI Taxonomy" id="1517512"/>
    <lineage>
        <taxon>Eukaryota</taxon>
        <taxon>Fungi</taxon>
        <taxon>Dikarya</taxon>
        <taxon>Ascomycota</taxon>
        <taxon>Pezizomycotina</taxon>
        <taxon>Eurotiomycetes</taxon>
        <taxon>Eurotiomycetidae</taxon>
        <taxon>Eurotiales</taxon>
        <taxon>Aspergillaceae</taxon>
        <taxon>Aspergillus</taxon>
        <taxon>Aspergillus subgen. Fumigati</taxon>
    </lineage>
</organism>
<dbReference type="SUPFAM" id="SSF56112">
    <property type="entry name" value="Protein kinase-like (PK-like)"/>
    <property type="match status" value="1"/>
</dbReference>
<dbReference type="InterPro" id="IPR000719">
    <property type="entry name" value="Prot_kinase_dom"/>
</dbReference>
<dbReference type="EMBL" id="BHVY01000003">
    <property type="protein sequence ID" value="GIJ84930.1"/>
    <property type="molecule type" value="Genomic_DNA"/>
</dbReference>
<keyword evidence="3" id="KW-1185">Reference proteome</keyword>
<evidence type="ECO:0000313" key="2">
    <source>
        <dbReference type="EMBL" id="GIJ84930.1"/>
    </source>
</evidence>
<accession>A0A9P3B8Z5</accession>
<dbReference type="Proteomes" id="UP001043456">
    <property type="component" value="Unassembled WGS sequence"/>
</dbReference>
<reference evidence="2 3" key="1">
    <citation type="submission" date="2018-10" db="EMBL/GenBank/DDBJ databases">
        <title>Pan-genome distribution and transcriptional activeness of fungal secondary metabolism genes in Aspergillus section Fumigati.</title>
        <authorList>
            <person name="Takahashi H."/>
            <person name="Umemura M."/>
            <person name="Ninomiya A."/>
            <person name="Kusuya Y."/>
            <person name="Urayama S."/>
            <person name="Shimizu M."/>
            <person name="Watanabe A."/>
            <person name="Kamei K."/>
            <person name="Yaguchi T."/>
            <person name="Hagiwara D."/>
        </authorList>
    </citation>
    <scope>NUCLEOTIDE SEQUENCE [LARGE SCALE GENOMIC DNA]</scope>
    <source>
        <strain evidence="2 3">IFM 55266</strain>
    </source>
</reference>
<dbReference type="Pfam" id="PF00069">
    <property type="entry name" value="Pkinase"/>
    <property type="match status" value="1"/>
</dbReference>
<evidence type="ECO:0000259" key="1">
    <source>
        <dbReference type="PROSITE" id="PS50011"/>
    </source>
</evidence>
<dbReference type="GeneID" id="67002397"/>
<dbReference type="InterPro" id="IPR011009">
    <property type="entry name" value="Kinase-like_dom_sf"/>
</dbReference>
<protein>
    <recommendedName>
        <fullName evidence="1">Protein kinase domain-containing protein</fullName>
    </recommendedName>
</protein>
<dbReference type="AlphaFoldDB" id="A0A9P3B8Z5"/>
<gene>
    <name evidence="2" type="ORF">Asppvi_003785</name>
</gene>
<name>A0A9P3B8Z5_9EURO</name>
<feature type="domain" description="Protein kinase" evidence="1">
    <location>
        <begin position="160"/>
        <end position="380"/>
    </location>
</feature>
<dbReference type="GO" id="GO:0004672">
    <property type="term" value="F:protein kinase activity"/>
    <property type="evidence" value="ECO:0007669"/>
    <property type="project" value="InterPro"/>
</dbReference>
<dbReference type="Gene3D" id="1.10.510.10">
    <property type="entry name" value="Transferase(Phosphotransferase) domain 1"/>
    <property type="match status" value="1"/>
</dbReference>
<proteinExistence type="predicted"/>
<dbReference type="GO" id="GO:0005524">
    <property type="term" value="F:ATP binding"/>
    <property type="evidence" value="ECO:0007669"/>
    <property type="project" value="InterPro"/>
</dbReference>